<proteinExistence type="predicted"/>
<dbReference type="InterPro" id="IPR008719">
    <property type="entry name" value="N2O_reductase_NosL"/>
</dbReference>
<dbReference type="RefSeq" id="WP_011900081.1">
    <property type="nucleotide sequence ID" value="NZ_JAAVJF010000001.1"/>
</dbReference>
<dbReference type="Proteomes" id="UP000554766">
    <property type="component" value="Unassembled WGS sequence"/>
</dbReference>
<dbReference type="SUPFAM" id="SSF160387">
    <property type="entry name" value="NosL/MerB-like"/>
    <property type="match status" value="1"/>
</dbReference>
<dbReference type="Pfam" id="PF05573">
    <property type="entry name" value="NosL"/>
    <property type="match status" value="1"/>
</dbReference>
<dbReference type="OMA" id="KTPMGDC"/>
<organism evidence="1 2">
    <name type="scientific">Pyrobaculum arsenaticum</name>
    <dbReference type="NCBI Taxonomy" id="121277"/>
    <lineage>
        <taxon>Archaea</taxon>
        <taxon>Thermoproteota</taxon>
        <taxon>Thermoprotei</taxon>
        <taxon>Thermoproteales</taxon>
        <taxon>Thermoproteaceae</taxon>
        <taxon>Pyrobaculum</taxon>
    </lineage>
</organism>
<gene>
    <name evidence="1" type="ORF">HC235_02775</name>
</gene>
<name>A0A7L4P793_9CREN</name>
<dbReference type="EMBL" id="JAAVJF010000001">
    <property type="protein sequence ID" value="NYR14901.1"/>
    <property type="molecule type" value="Genomic_DNA"/>
</dbReference>
<dbReference type="PANTHER" id="PTHR41247:SF1">
    <property type="entry name" value="HTH-TYPE TRANSCRIPTIONAL REPRESSOR YCNK"/>
    <property type="match status" value="1"/>
</dbReference>
<sequence length="256" mass="27806">MRTEWLAAAVVAVVVAVAAYFAGLSAGGGGATKTLSTTITQVSTVTERVTTTATATQTVTTTVVQTSTVTQTVAQPSLKSVIEQMVSNGTFLHRCVLCGMDVAEAEHMGVSAVVVFSNGVVAKTDDIGCVFRMRLMPVDKWPFMRRLIGANLTTAEEVRRVLGNVVQVLVPDYGAFMHGNESYVDAEKAYYVILQDRKTPMGDCVFAFASKEVAAMHNSTVYTFDQMLQLYQQVMKERGMPRPMWCRGEGGMMHHG</sequence>
<accession>A0A7L4P793</accession>
<dbReference type="AlphaFoldDB" id="A0A7L4P793"/>
<reference evidence="1 2" key="1">
    <citation type="journal article" date="2020" name="Nat. Commun.">
        <title>The structures of two archaeal type IV pili illuminate evolutionary relationships.</title>
        <authorList>
            <person name="Wang F."/>
            <person name="Baquero D.P."/>
            <person name="Su Z."/>
            <person name="Beltran L.C."/>
            <person name="Prangishvili D."/>
            <person name="Krupovic M."/>
            <person name="Egelman E.H."/>
        </authorList>
    </citation>
    <scope>NUCLEOTIDE SEQUENCE [LARGE SCALE GENOMIC DNA]</scope>
    <source>
        <strain evidence="1 2">2GA</strain>
    </source>
</reference>
<dbReference type="PANTHER" id="PTHR41247">
    <property type="entry name" value="HTH-TYPE TRANSCRIPTIONAL REPRESSOR YCNK"/>
    <property type="match status" value="1"/>
</dbReference>
<evidence type="ECO:0000313" key="1">
    <source>
        <dbReference type="EMBL" id="NYR14901.1"/>
    </source>
</evidence>
<keyword evidence="2" id="KW-1185">Reference proteome</keyword>
<protein>
    <submittedName>
        <fullName evidence="1">Protein NosL</fullName>
    </submittedName>
</protein>
<comment type="caution">
    <text evidence="1">The sequence shown here is derived from an EMBL/GenBank/DDBJ whole genome shotgun (WGS) entry which is preliminary data.</text>
</comment>
<evidence type="ECO:0000313" key="2">
    <source>
        <dbReference type="Proteomes" id="UP000554766"/>
    </source>
</evidence>
<dbReference type="GeneID" id="5054888"/>